<dbReference type="PANTHER" id="PTHR39966">
    <property type="entry name" value="BLL2471 PROTEIN-RELATED"/>
    <property type="match status" value="1"/>
</dbReference>
<dbReference type="RefSeq" id="WP_257444865.1">
    <property type="nucleotide sequence ID" value="NZ_JANIPJ010000005.1"/>
</dbReference>
<dbReference type="EMBL" id="JANIPJ010000005">
    <property type="protein sequence ID" value="MCR2804071.1"/>
    <property type="molecule type" value="Genomic_DNA"/>
</dbReference>
<dbReference type="GO" id="GO:0005886">
    <property type="term" value="C:plasma membrane"/>
    <property type="evidence" value="ECO:0007669"/>
    <property type="project" value="TreeGrafter"/>
</dbReference>
<protein>
    <submittedName>
        <fullName evidence="2">Hemerythrin domain-containing protein</fullName>
    </submittedName>
</protein>
<proteinExistence type="predicted"/>
<dbReference type="Gene3D" id="1.20.120.520">
    <property type="entry name" value="nmb1532 protein domain like"/>
    <property type="match status" value="1"/>
</dbReference>
<accession>A0A9X2MNR9</accession>
<name>A0A9X2MNR9_9BACL</name>
<sequence>MDSLALKPPLQQLFDEHIPLRAQMERIFDLACGLKEAGIGGGDTQLRLLVRQMTDFAWKLEQHSDREENLLFPMMARYLGRETGPIAVMEYEHDQAKRNIELFHEAYSMHGLRKDGIGIGQIAGYAEEAVTILMEHFCKEEHALFPMANNLLSEQELEQLEQAFTTGQDQGGDRI</sequence>
<feature type="domain" description="Hemerythrin-like" evidence="1">
    <location>
        <begin position="10"/>
        <end position="148"/>
    </location>
</feature>
<organism evidence="2 3">
    <name type="scientific">Paenibacillus soyae</name>
    <dbReference type="NCBI Taxonomy" id="2969249"/>
    <lineage>
        <taxon>Bacteria</taxon>
        <taxon>Bacillati</taxon>
        <taxon>Bacillota</taxon>
        <taxon>Bacilli</taxon>
        <taxon>Bacillales</taxon>
        <taxon>Paenibacillaceae</taxon>
        <taxon>Paenibacillus</taxon>
    </lineage>
</organism>
<dbReference type="InterPro" id="IPR012312">
    <property type="entry name" value="Hemerythrin-like"/>
</dbReference>
<dbReference type="CDD" id="cd12108">
    <property type="entry name" value="Hr-like"/>
    <property type="match status" value="1"/>
</dbReference>
<dbReference type="PANTHER" id="PTHR39966:SF3">
    <property type="entry name" value="DUF438 DOMAIN-CONTAINING PROTEIN"/>
    <property type="match status" value="1"/>
</dbReference>
<keyword evidence="3" id="KW-1185">Reference proteome</keyword>
<dbReference type="Proteomes" id="UP001141950">
    <property type="component" value="Unassembled WGS sequence"/>
</dbReference>
<dbReference type="AlphaFoldDB" id="A0A9X2MNR9"/>
<evidence type="ECO:0000259" key="1">
    <source>
        <dbReference type="Pfam" id="PF01814"/>
    </source>
</evidence>
<evidence type="ECO:0000313" key="2">
    <source>
        <dbReference type="EMBL" id="MCR2804071.1"/>
    </source>
</evidence>
<comment type="caution">
    <text evidence="2">The sequence shown here is derived from an EMBL/GenBank/DDBJ whole genome shotgun (WGS) entry which is preliminary data.</text>
</comment>
<dbReference type="Pfam" id="PF01814">
    <property type="entry name" value="Hemerythrin"/>
    <property type="match status" value="1"/>
</dbReference>
<gene>
    <name evidence="2" type="ORF">NQZ67_09295</name>
</gene>
<reference evidence="2" key="1">
    <citation type="submission" date="2022-08" db="EMBL/GenBank/DDBJ databases">
        <title>The genomic sequence of strain Paenibacillus sp. SCIV0701.</title>
        <authorList>
            <person name="Zhao H."/>
        </authorList>
    </citation>
    <scope>NUCLEOTIDE SEQUENCE</scope>
    <source>
        <strain evidence="2">SCIV0701</strain>
    </source>
</reference>
<evidence type="ECO:0000313" key="3">
    <source>
        <dbReference type="Proteomes" id="UP001141950"/>
    </source>
</evidence>